<sequence length="838" mass="90802">MLSIKLALAYFWRRKLRAILTTLSVAVAIAALVALQGLNSSIDYASEELSGLLGGKAHLEVKAPLGGISDSLLAAVQKTAGVQSAVPFVQSSTQVKELSGFATIMGIVPGEDVKIRTYRLMQGRMPEEGQREIAVPEELLWGTQGQVGDSWRIQTLQGMQEFSLVGILEASAVAKTSSSAVVFMPMTTAQKAFGLEGKLSHISVVLQNPDNTLAVQKALQESLGNSVEVLTPMSRSGNDDKMLVFLKSLNNVYGFMGLFLALYVMYNSMRVSASEQRSQLGILRALGWRRWEIYKLIITQAILIGVTGSTLGLFLGTYLAQGLLSTVSDTLLEVFKISIPRIRLAATDYAIIWLTGVLTCIISAWLPAWKTADIAPIEAMNSRYSKIELGYARWRVAAGAILSLLSGLILIYVNNMSLLFQAALSGIVIGAAVLMPPFLIIALQKLEPAAETFFGLTGRLGLSSFRCNPRRAVSTGMPILLGLAVAFGFLGILASVNQTFSNWVNAVISSDIVITQGLQTFSSNQVGLPEELLERVSKVDGVKVAGGLRTTGIQWRGNPIDLQLYDSSVSRQLTKPPVLEPGKDEAWDAIERGGTIWVSQSMALKYGVHIGENLEIPTPAGTIEFPVVAITKDFYSYNGSVYMNRQDYTRYWGDNSIDHIYLAVEPGVPPALVRDRLEANLKSDFQVQVTLASEFRESMIELNRSLCDIFNLMIIVILLVAAVGTANSMLISVLERGREIGALRSVGLTRGQIKGMLMIEVGSLFIAGILLAIPVAASIQMAGIMFDKNVNGWVLEVTIPWVENFGIAVAMALAVGLSALYPAWLASKIDPVKALRSE</sequence>
<dbReference type="eggNOG" id="COG4591">
    <property type="taxonomic scope" value="Bacteria"/>
</dbReference>
<evidence type="ECO:0000259" key="8">
    <source>
        <dbReference type="Pfam" id="PF02687"/>
    </source>
</evidence>
<evidence type="ECO:0000256" key="6">
    <source>
        <dbReference type="ARBA" id="ARBA00023136"/>
    </source>
</evidence>
<feature type="transmembrane region" description="Helical" evidence="7">
    <location>
        <begin position="805"/>
        <end position="826"/>
    </location>
</feature>
<evidence type="ECO:0000256" key="2">
    <source>
        <dbReference type="ARBA" id="ARBA00005236"/>
    </source>
</evidence>
<dbReference type="EMBL" id="CM001441">
    <property type="protein sequence ID" value="EHQ91229.1"/>
    <property type="molecule type" value="Genomic_DNA"/>
</dbReference>
<feature type="transmembrane region" description="Helical" evidence="7">
    <location>
        <begin position="252"/>
        <end position="272"/>
    </location>
</feature>
<dbReference type="GO" id="GO:0044874">
    <property type="term" value="P:lipoprotein localization to outer membrane"/>
    <property type="evidence" value="ECO:0007669"/>
    <property type="project" value="TreeGrafter"/>
</dbReference>
<organism evidence="10 11">
    <name type="scientific">Desulfosporosinus youngiae DSM 17734</name>
    <dbReference type="NCBI Taxonomy" id="768710"/>
    <lineage>
        <taxon>Bacteria</taxon>
        <taxon>Bacillati</taxon>
        <taxon>Bacillota</taxon>
        <taxon>Clostridia</taxon>
        <taxon>Eubacteriales</taxon>
        <taxon>Desulfitobacteriaceae</taxon>
        <taxon>Desulfosporosinus</taxon>
    </lineage>
</organism>
<dbReference type="Pfam" id="PF12704">
    <property type="entry name" value="MacB_PCD"/>
    <property type="match status" value="2"/>
</dbReference>
<keyword evidence="10" id="KW-0449">Lipoprotein</keyword>
<comment type="similarity">
    <text evidence="2">Belongs to the ABC-4 integral membrane protein family. LolC/E subfamily.</text>
</comment>
<dbReference type="STRING" id="768710.DesyoDRAFT_4274"/>
<feature type="transmembrane region" description="Helical" evidence="7">
    <location>
        <begin position="472"/>
        <end position="494"/>
    </location>
</feature>
<gene>
    <name evidence="10" type="ORF">DesyoDRAFT_4274</name>
</gene>
<accession>H5XXM3</accession>
<dbReference type="PANTHER" id="PTHR30489">
    <property type="entry name" value="LIPOPROTEIN-RELEASING SYSTEM TRANSMEMBRANE PROTEIN LOLE"/>
    <property type="match status" value="1"/>
</dbReference>
<evidence type="ECO:0000256" key="4">
    <source>
        <dbReference type="ARBA" id="ARBA00022692"/>
    </source>
</evidence>
<evidence type="ECO:0000256" key="7">
    <source>
        <dbReference type="SAM" id="Phobius"/>
    </source>
</evidence>
<dbReference type="HOGENOM" id="CLU_012341_1_0_9"/>
<dbReference type="OrthoDB" id="9780560at2"/>
<dbReference type="InterPro" id="IPR025857">
    <property type="entry name" value="MacB_PCD"/>
</dbReference>
<dbReference type="eggNOG" id="COG0577">
    <property type="taxonomic scope" value="Bacteria"/>
</dbReference>
<protein>
    <submittedName>
        <fullName evidence="10">ABC-type transport system, involved in lipoprotein release, permease component</fullName>
    </submittedName>
</protein>
<feature type="domain" description="ABC3 transporter permease C-terminal" evidence="8">
    <location>
        <begin position="252"/>
        <end position="373"/>
    </location>
</feature>
<keyword evidence="11" id="KW-1185">Reference proteome</keyword>
<feature type="domain" description="MacB-like periplasmic core" evidence="9">
    <location>
        <begin position="479"/>
        <end position="679"/>
    </location>
</feature>
<dbReference type="RefSeq" id="WP_007786058.1">
    <property type="nucleotide sequence ID" value="NZ_CM001441.1"/>
</dbReference>
<dbReference type="GO" id="GO:0098797">
    <property type="term" value="C:plasma membrane protein complex"/>
    <property type="evidence" value="ECO:0007669"/>
    <property type="project" value="TreeGrafter"/>
</dbReference>
<comment type="subcellular location">
    <subcellularLocation>
        <location evidence="1">Cell membrane</location>
        <topology evidence="1">Multi-pass membrane protein</topology>
    </subcellularLocation>
</comment>
<dbReference type="Pfam" id="PF02687">
    <property type="entry name" value="FtsX"/>
    <property type="match status" value="2"/>
</dbReference>
<keyword evidence="5 7" id="KW-1133">Transmembrane helix</keyword>
<dbReference type="InterPro" id="IPR003838">
    <property type="entry name" value="ABC3_permease_C"/>
</dbReference>
<keyword evidence="6 7" id="KW-0472">Membrane</keyword>
<feature type="transmembrane region" description="Helical" evidence="7">
    <location>
        <begin position="390"/>
        <end position="413"/>
    </location>
</feature>
<feature type="transmembrane region" description="Helical" evidence="7">
    <location>
        <begin position="419"/>
        <end position="443"/>
    </location>
</feature>
<dbReference type="PANTHER" id="PTHR30489:SF0">
    <property type="entry name" value="LIPOPROTEIN-RELEASING SYSTEM TRANSMEMBRANE PROTEIN LOLE"/>
    <property type="match status" value="1"/>
</dbReference>
<keyword evidence="4 7" id="KW-0812">Transmembrane</keyword>
<feature type="domain" description="ABC3 transporter permease C-terminal" evidence="8">
    <location>
        <begin position="712"/>
        <end position="831"/>
    </location>
</feature>
<feature type="domain" description="MacB-like periplasmic core" evidence="9">
    <location>
        <begin position="19"/>
        <end position="221"/>
    </location>
</feature>
<name>H5XXM3_9FIRM</name>
<evidence type="ECO:0000313" key="11">
    <source>
        <dbReference type="Proteomes" id="UP000005104"/>
    </source>
</evidence>
<feature type="transmembrane region" description="Helical" evidence="7">
    <location>
        <begin position="350"/>
        <end position="369"/>
    </location>
</feature>
<dbReference type="AlphaFoldDB" id="H5XXM3"/>
<dbReference type="Proteomes" id="UP000005104">
    <property type="component" value="Chromosome"/>
</dbReference>
<evidence type="ECO:0000256" key="1">
    <source>
        <dbReference type="ARBA" id="ARBA00004651"/>
    </source>
</evidence>
<feature type="transmembrane region" description="Helical" evidence="7">
    <location>
        <begin position="755"/>
        <end position="785"/>
    </location>
</feature>
<evidence type="ECO:0000256" key="3">
    <source>
        <dbReference type="ARBA" id="ARBA00022475"/>
    </source>
</evidence>
<dbReference type="InterPro" id="IPR051447">
    <property type="entry name" value="Lipoprotein-release_system"/>
</dbReference>
<feature type="transmembrane region" description="Helical" evidence="7">
    <location>
        <begin position="709"/>
        <end position="734"/>
    </location>
</feature>
<reference evidence="10 11" key="1">
    <citation type="submission" date="2011-11" db="EMBL/GenBank/DDBJ databases">
        <title>The Noncontiguous Finished genome of Desulfosporosinus youngiae DSM 17734.</title>
        <authorList>
            <consortium name="US DOE Joint Genome Institute (JGI-PGF)"/>
            <person name="Lucas S."/>
            <person name="Han J."/>
            <person name="Lapidus A."/>
            <person name="Cheng J.-F."/>
            <person name="Goodwin L."/>
            <person name="Pitluck S."/>
            <person name="Peters L."/>
            <person name="Ovchinnikova G."/>
            <person name="Lu M."/>
            <person name="Land M.L."/>
            <person name="Hauser L."/>
            <person name="Pester M."/>
            <person name="Spring S."/>
            <person name="Ollivier B."/>
            <person name="Rattei T."/>
            <person name="Klenk H.-P."/>
            <person name="Wagner M."/>
            <person name="Loy A."/>
            <person name="Woyke T.J."/>
        </authorList>
    </citation>
    <scope>NUCLEOTIDE SEQUENCE [LARGE SCALE GENOMIC DNA]</scope>
    <source>
        <strain evidence="10 11">DSM 17734</strain>
    </source>
</reference>
<evidence type="ECO:0000256" key="5">
    <source>
        <dbReference type="ARBA" id="ARBA00022989"/>
    </source>
</evidence>
<keyword evidence="3" id="KW-1003">Cell membrane</keyword>
<evidence type="ECO:0000313" key="10">
    <source>
        <dbReference type="EMBL" id="EHQ91229.1"/>
    </source>
</evidence>
<proteinExistence type="inferred from homology"/>
<feature type="transmembrane region" description="Helical" evidence="7">
    <location>
        <begin position="293"/>
        <end position="320"/>
    </location>
</feature>
<evidence type="ECO:0000259" key="9">
    <source>
        <dbReference type="Pfam" id="PF12704"/>
    </source>
</evidence>